<protein>
    <recommendedName>
        <fullName evidence="3">Regulatory protein</fullName>
    </recommendedName>
</protein>
<name>A0ABD7QNZ0_RAOOR</name>
<dbReference type="EMBL" id="SLYQ01000001">
    <property type="protein sequence ID" value="TCQ76428.1"/>
    <property type="molecule type" value="Genomic_DNA"/>
</dbReference>
<organism evidence="1 2">
    <name type="scientific">Raoultella ornithinolytica</name>
    <name type="common">Klebsiella ornithinolytica</name>
    <dbReference type="NCBI Taxonomy" id="54291"/>
    <lineage>
        <taxon>Bacteria</taxon>
        <taxon>Pseudomonadati</taxon>
        <taxon>Pseudomonadota</taxon>
        <taxon>Gammaproteobacteria</taxon>
        <taxon>Enterobacterales</taxon>
        <taxon>Enterobacteriaceae</taxon>
        <taxon>Klebsiella/Raoultella group</taxon>
        <taxon>Raoultella</taxon>
    </lineage>
</organism>
<accession>A0ABD7QNZ0</accession>
<evidence type="ECO:0008006" key="3">
    <source>
        <dbReference type="Google" id="ProtNLM"/>
    </source>
</evidence>
<gene>
    <name evidence="1" type="ORF">EC841_101237</name>
</gene>
<evidence type="ECO:0000313" key="1">
    <source>
        <dbReference type="EMBL" id="TCQ76428.1"/>
    </source>
</evidence>
<dbReference type="Proteomes" id="UP000295263">
    <property type="component" value="Unassembled WGS sequence"/>
</dbReference>
<sequence length="145" mass="16212">MKKVAFYRRSGRSGKFSGLKERVVWMIQTRGRPVSGEEIAAVFGVSLAEFNQVARTITRGTGKVVTIIASSTWVTESGIVDRYFDISSSIRYATPTSDTAKTRLCTRRAVEVHRSGCRNECIEKAARRRRLISAGLYIDEFEGVL</sequence>
<proteinExistence type="predicted"/>
<dbReference type="AlphaFoldDB" id="A0ABD7QNZ0"/>
<comment type="caution">
    <text evidence="1">The sequence shown here is derived from an EMBL/GenBank/DDBJ whole genome shotgun (WGS) entry which is preliminary data.</text>
</comment>
<dbReference type="RefSeq" id="WP_132510058.1">
    <property type="nucleotide sequence ID" value="NZ_SLYQ01000001.1"/>
</dbReference>
<reference evidence="1 2" key="1">
    <citation type="submission" date="2019-03" db="EMBL/GenBank/DDBJ databases">
        <title>Genomic analyses of the natural microbiome of Caenorhabditis elegans.</title>
        <authorList>
            <person name="Samuel B."/>
        </authorList>
    </citation>
    <scope>NUCLEOTIDE SEQUENCE [LARGE SCALE GENOMIC DNA]</scope>
    <source>
        <strain evidence="1 2">JUb54</strain>
    </source>
</reference>
<evidence type="ECO:0000313" key="2">
    <source>
        <dbReference type="Proteomes" id="UP000295263"/>
    </source>
</evidence>